<dbReference type="Pfam" id="PF09339">
    <property type="entry name" value="HTH_IclR"/>
    <property type="match status" value="1"/>
</dbReference>
<dbReference type="InterPro" id="IPR005471">
    <property type="entry name" value="Tscrpt_reg_IclR_N"/>
</dbReference>
<dbReference type="Proteomes" id="UP000234775">
    <property type="component" value="Unassembled WGS sequence"/>
</dbReference>
<dbReference type="AlphaFoldDB" id="A0A0X8F9L1"/>
<comment type="caution">
    <text evidence="2">The sequence shown here is derived from an EMBL/GenBank/DDBJ whole genome shotgun (WGS) entry which is preliminary data.</text>
</comment>
<feature type="domain" description="HTH iclR-type" evidence="1">
    <location>
        <begin position="8"/>
        <end position="69"/>
    </location>
</feature>
<proteinExistence type="predicted"/>
<name>A0A0X8F9L1_9LACT</name>
<dbReference type="GO" id="GO:0003677">
    <property type="term" value="F:DNA binding"/>
    <property type="evidence" value="ECO:0007669"/>
    <property type="project" value="InterPro"/>
</dbReference>
<dbReference type="KEGG" id="acg:AWM71_07395"/>
<dbReference type="PROSITE" id="PS51077">
    <property type="entry name" value="HTH_ICLR"/>
    <property type="match status" value="1"/>
</dbReference>
<dbReference type="InterPro" id="IPR036388">
    <property type="entry name" value="WH-like_DNA-bd_sf"/>
</dbReference>
<accession>A0A0X8F9L1</accession>
<reference evidence="2 3" key="1">
    <citation type="submission" date="2017-12" db="EMBL/GenBank/DDBJ databases">
        <title>Phylogenetic diversity of female urinary microbiome.</title>
        <authorList>
            <person name="Thomas-White K."/>
            <person name="Wolfe A.J."/>
        </authorList>
    </citation>
    <scope>NUCLEOTIDE SEQUENCE [LARGE SCALE GENOMIC DNA]</scope>
    <source>
        <strain evidence="2 3">UMB0844</strain>
    </source>
</reference>
<dbReference type="Gene3D" id="1.10.10.10">
    <property type="entry name" value="Winged helix-like DNA-binding domain superfamily/Winged helix DNA-binding domain"/>
    <property type="match status" value="1"/>
</dbReference>
<evidence type="ECO:0000259" key="1">
    <source>
        <dbReference type="PROSITE" id="PS51077"/>
    </source>
</evidence>
<organism evidence="2 3">
    <name type="scientific">Aerococcus christensenii</name>
    <dbReference type="NCBI Taxonomy" id="87541"/>
    <lineage>
        <taxon>Bacteria</taxon>
        <taxon>Bacillati</taxon>
        <taxon>Bacillota</taxon>
        <taxon>Bacilli</taxon>
        <taxon>Lactobacillales</taxon>
        <taxon>Aerococcaceae</taxon>
        <taxon>Aerococcus</taxon>
    </lineage>
</organism>
<keyword evidence="3" id="KW-1185">Reference proteome</keyword>
<protein>
    <recommendedName>
        <fullName evidence="1">HTH iclR-type domain-containing protein</fullName>
    </recommendedName>
</protein>
<evidence type="ECO:0000313" key="2">
    <source>
        <dbReference type="EMBL" id="PKY91403.1"/>
    </source>
</evidence>
<gene>
    <name evidence="2" type="ORF">CYJ27_04845</name>
</gene>
<sequence>MSPKSDTIQSIINAGKIMDFINAKGQAGVREISKKLDIPKSTVFRILKSLEEVDYLLSTSDNEFLAISIKSSSISVPKPLFLYSGFRTIPN</sequence>
<evidence type="ECO:0000313" key="3">
    <source>
        <dbReference type="Proteomes" id="UP000234775"/>
    </source>
</evidence>
<dbReference type="SUPFAM" id="SSF46785">
    <property type="entry name" value="Winged helix' DNA-binding domain"/>
    <property type="match status" value="1"/>
</dbReference>
<dbReference type="GO" id="GO:0006355">
    <property type="term" value="P:regulation of DNA-templated transcription"/>
    <property type="evidence" value="ECO:0007669"/>
    <property type="project" value="InterPro"/>
</dbReference>
<dbReference type="InterPro" id="IPR036390">
    <property type="entry name" value="WH_DNA-bd_sf"/>
</dbReference>
<dbReference type="EMBL" id="PKGZ01000003">
    <property type="protein sequence ID" value="PKY91403.1"/>
    <property type="molecule type" value="Genomic_DNA"/>
</dbReference>
<dbReference type="RefSeq" id="WP_060777334.1">
    <property type="nucleotide sequence ID" value="NZ_PKGZ01000003.1"/>
</dbReference>